<dbReference type="InterPro" id="IPR036396">
    <property type="entry name" value="Cyt_P450_sf"/>
</dbReference>
<accession>A0ABS4PYL2</accession>
<dbReference type="PANTHER" id="PTHR46696:SF1">
    <property type="entry name" value="CYTOCHROME P450 YJIB-RELATED"/>
    <property type="match status" value="1"/>
</dbReference>
<organism evidence="2 3">
    <name type="scientific">Amycolatopsis magusensis</name>
    <dbReference type="NCBI Taxonomy" id="882444"/>
    <lineage>
        <taxon>Bacteria</taxon>
        <taxon>Bacillati</taxon>
        <taxon>Actinomycetota</taxon>
        <taxon>Actinomycetes</taxon>
        <taxon>Pseudonocardiales</taxon>
        <taxon>Pseudonocardiaceae</taxon>
        <taxon>Amycolatopsis</taxon>
    </lineage>
</organism>
<dbReference type="RefSeq" id="WP_209667530.1">
    <property type="nucleotide sequence ID" value="NZ_JAGGMS010000001.1"/>
</dbReference>
<dbReference type="PRINTS" id="PR00359">
    <property type="entry name" value="BP450"/>
</dbReference>
<keyword evidence="3" id="KW-1185">Reference proteome</keyword>
<protein>
    <submittedName>
        <fullName evidence="2">Cytochrome P450</fullName>
    </submittedName>
</protein>
<evidence type="ECO:0000313" key="2">
    <source>
        <dbReference type="EMBL" id="MBP2184527.1"/>
    </source>
</evidence>
<dbReference type="InterPro" id="IPR002397">
    <property type="entry name" value="Cyt_P450_B"/>
</dbReference>
<proteinExistence type="inferred from homology"/>
<evidence type="ECO:0000256" key="1">
    <source>
        <dbReference type="ARBA" id="ARBA00010617"/>
    </source>
</evidence>
<dbReference type="CDD" id="cd11029">
    <property type="entry name" value="CYP107-like"/>
    <property type="match status" value="1"/>
</dbReference>
<dbReference type="PANTHER" id="PTHR46696">
    <property type="entry name" value="P450, PUTATIVE (EUROFUNG)-RELATED"/>
    <property type="match status" value="1"/>
</dbReference>
<sequence>MTVESSPRESEILDLDLLGQEFIDNPYPVLAGVREEDGVRRVVHHGVPGWLVTRYEDLQAMYAEPRLSMNTANAPDHVRAVPWVAAAEAMGLGQCLAVVDPPEHTRLRRVAQGAFTPRQVERLRPQALAIAERLVGEATARGRADILPDLSLPLTIEMIMRLIGVPITDSGQFARSTYLLLSSDPAEAELVPGAMAWLSGYIAELVAEKQARAGDDLLSAFIAEGRGDDRLDATELAAMTLMLLVGGFNTVSSLIAGGLLTLLKHPDQLALLRAEPELIPGAVEEILRYDTTLASSLIRFATEDFTLGGARIRRGDVVMGSILAAHRDPRRFTDPDVFDVRRKVGPHLVFARGIHYCLGAPLARMEAQIAFAVLLEQCGDIRLAVPADQLHWRVMPTVRVLQSLPVTLRP</sequence>
<dbReference type="SUPFAM" id="SSF48264">
    <property type="entry name" value="Cytochrome P450"/>
    <property type="match status" value="1"/>
</dbReference>
<dbReference type="Gene3D" id="1.10.630.10">
    <property type="entry name" value="Cytochrome P450"/>
    <property type="match status" value="1"/>
</dbReference>
<dbReference type="EMBL" id="JAGGMS010000001">
    <property type="protein sequence ID" value="MBP2184527.1"/>
    <property type="molecule type" value="Genomic_DNA"/>
</dbReference>
<name>A0ABS4PYL2_9PSEU</name>
<gene>
    <name evidence="2" type="ORF">JOM49_006053</name>
</gene>
<reference evidence="2 3" key="1">
    <citation type="submission" date="2021-03" db="EMBL/GenBank/DDBJ databases">
        <title>Sequencing the genomes of 1000 actinobacteria strains.</title>
        <authorList>
            <person name="Klenk H.-P."/>
        </authorList>
    </citation>
    <scope>NUCLEOTIDE SEQUENCE [LARGE SCALE GENOMIC DNA]</scope>
    <source>
        <strain evidence="2 3">DSM 45510</strain>
    </source>
</reference>
<dbReference type="Proteomes" id="UP000741013">
    <property type="component" value="Unassembled WGS sequence"/>
</dbReference>
<dbReference type="Pfam" id="PF00067">
    <property type="entry name" value="p450"/>
    <property type="match status" value="1"/>
</dbReference>
<comment type="similarity">
    <text evidence="1">Belongs to the cytochrome P450 family.</text>
</comment>
<comment type="caution">
    <text evidence="2">The sequence shown here is derived from an EMBL/GenBank/DDBJ whole genome shotgun (WGS) entry which is preliminary data.</text>
</comment>
<dbReference type="InterPro" id="IPR001128">
    <property type="entry name" value="Cyt_P450"/>
</dbReference>
<evidence type="ECO:0000313" key="3">
    <source>
        <dbReference type="Proteomes" id="UP000741013"/>
    </source>
</evidence>